<comment type="similarity">
    <text evidence="7">Belongs to the FAD-dependent oxidoreductase 2 family. 3-oxosteroid dehydrogenase subfamily.</text>
</comment>
<dbReference type="GO" id="GO:0008202">
    <property type="term" value="P:steroid metabolic process"/>
    <property type="evidence" value="ECO:0007669"/>
    <property type="project" value="UniProtKB-KW"/>
</dbReference>
<dbReference type="EMBL" id="LQPQ01000244">
    <property type="protein sequence ID" value="ORW58769.1"/>
    <property type="molecule type" value="Genomic_DNA"/>
</dbReference>
<dbReference type="InterPro" id="IPR036188">
    <property type="entry name" value="FAD/NAD-bd_sf"/>
</dbReference>
<dbReference type="SUPFAM" id="SSF56425">
    <property type="entry name" value="Succinate dehydrogenase/fumarate reductase flavoprotein, catalytic domain"/>
    <property type="match status" value="1"/>
</dbReference>
<dbReference type="InterPro" id="IPR050315">
    <property type="entry name" value="FAD-oxidoreductase_2"/>
</dbReference>
<evidence type="ECO:0000256" key="1">
    <source>
        <dbReference type="ARBA" id="ARBA00001974"/>
    </source>
</evidence>
<reference evidence="11 12" key="1">
    <citation type="submission" date="2016-01" db="EMBL/GenBank/DDBJ databases">
        <title>The new phylogeny of the genus Mycobacterium.</title>
        <authorList>
            <person name="Tarcisio F."/>
            <person name="Conor M."/>
            <person name="Antonella G."/>
            <person name="Elisabetta G."/>
            <person name="Giulia F.S."/>
            <person name="Sara T."/>
            <person name="Anna F."/>
            <person name="Clotilde B."/>
            <person name="Roberto B."/>
            <person name="Veronica D.S."/>
            <person name="Fabio R."/>
            <person name="Monica P."/>
            <person name="Olivier J."/>
            <person name="Enrico T."/>
            <person name="Nicola S."/>
        </authorList>
    </citation>
    <scope>NUCLEOTIDE SEQUENCE [LARGE SCALE GENOMIC DNA]</scope>
    <source>
        <strain evidence="11 12">DSM 45176</strain>
    </source>
</reference>
<name>A0A1X2B6A0_9MYCO</name>
<protein>
    <recommendedName>
        <fullName evidence="9">3-oxosteroid 1-dehydrogenase</fullName>
        <ecNumber evidence="8">1.3.99.4</ecNumber>
    </recommendedName>
</protein>
<dbReference type="SUPFAM" id="SSF51905">
    <property type="entry name" value="FAD/NAD(P)-binding domain"/>
    <property type="match status" value="1"/>
</dbReference>
<dbReference type="STRING" id="486698.AWC22_06200"/>
<comment type="catalytic activity">
    <reaction evidence="6">
        <text>a 3-oxosteroid + A = a 3-oxo-Delta(1)-steroid + AH2</text>
        <dbReference type="Rhea" id="RHEA:13329"/>
        <dbReference type="ChEBI" id="CHEBI:13193"/>
        <dbReference type="ChEBI" id="CHEBI:17499"/>
        <dbReference type="ChEBI" id="CHEBI:20156"/>
        <dbReference type="ChEBI" id="CHEBI:47788"/>
        <dbReference type="EC" id="1.3.99.4"/>
    </reaction>
</comment>
<keyword evidence="5" id="KW-0753">Steroid metabolism</keyword>
<evidence type="ECO:0000256" key="3">
    <source>
        <dbReference type="ARBA" id="ARBA00022827"/>
    </source>
</evidence>
<dbReference type="Proteomes" id="UP000193087">
    <property type="component" value="Unassembled WGS sequence"/>
</dbReference>
<dbReference type="PRINTS" id="PR00411">
    <property type="entry name" value="PNDRDTASEI"/>
</dbReference>
<dbReference type="AlphaFoldDB" id="A0A1X2B6A0"/>
<dbReference type="OrthoDB" id="9813348at2"/>
<dbReference type="InterPro" id="IPR003953">
    <property type="entry name" value="FAD-dep_OxRdtase_2_FAD-bd"/>
</dbReference>
<comment type="caution">
    <text evidence="11">The sequence shown here is derived from an EMBL/GenBank/DDBJ whole genome shotgun (WGS) entry which is preliminary data.</text>
</comment>
<evidence type="ECO:0000313" key="11">
    <source>
        <dbReference type="EMBL" id="ORW58769.1"/>
    </source>
</evidence>
<organism evidence="11 12">
    <name type="scientific">Mycobacterium riyadhense</name>
    <dbReference type="NCBI Taxonomy" id="486698"/>
    <lineage>
        <taxon>Bacteria</taxon>
        <taxon>Bacillati</taxon>
        <taxon>Actinomycetota</taxon>
        <taxon>Actinomycetes</taxon>
        <taxon>Mycobacteriales</taxon>
        <taxon>Mycobacteriaceae</taxon>
        <taxon>Mycobacterium</taxon>
    </lineage>
</organism>
<dbReference type="FunFam" id="3.50.50.60:FF:000208">
    <property type="entry name" value="3-ketosteroid dehydrogenase"/>
    <property type="match status" value="1"/>
</dbReference>
<dbReference type="GeneID" id="93494822"/>
<keyword evidence="3" id="KW-0274">FAD</keyword>
<dbReference type="Gene3D" id="3.50.50.60">
    <property type="entry name" value="FAD/NAD(P)-binding domain"/>
    <property type="match status" value="2"/>
</dbReference>
<keyword evidence="2" id="KW-0285">Flavoprotein</keyword>
<evidence type="ECO:0000256" key="8">
    <source>
        <dbReference type="ARBA" id="ARBA00066536"/>
    </source>
</evidence>
<dbReference type="Pfam" id="PF00890">
    <property type="entry name" value="FAD_binding_2"/>
    <property type="match status" value="1"/>
</dbReference>
<dbReference type="InterPro" id="IPR027477">
    <property type="entry name" value="Succ_DH/fumarate_Rdtase_cat_sf"/>
</dbReference>
<evidence type="ECO:0000256" key="9">
    <source>
        <dbReference type="ARBA" id="ARBA00069709"/>
    </source>
</evidence>
<dbReference type="NCBIfam" id="NF009478">
    <property type="entry name" value="PRK12844.1"/>
    <property type="match status" value="1"/>
</dbReference>
<comment type="cofactor">
    <cofactor evidence="1">
        <name>FAD</name>
        <dbReference type="ChEBI" id="CHEBI:57692"/>
    </cofactor>
</comment>
<dbReference type="EC" id="1.3.99.4" evidence="8"/>
<sequence length="557" mass="59503">MTTEWDRSVDLLIAGSGGGGMAAALAALDSGIEPLIVEKQALVGGSTGLSGGMVWLPNNPLMRADGIPDSHEDGLAYFDAVVGDIGPASSPARREMFLTAGYEMIDFLTRKGVRFVRCPGWSDYYPNHNGGNEAGRAIEGIPFDAAELGAWSDKLQPPLAKNYGYVVLTNELRSVQYFNRSPRAFAVAAKVFARTNAARIARRQMLTNGASLIGQMLKVLIALSDGHPPLWTNAAMDDLIVEDGRVVGARVIHDGAAVNIAARKGVLLAAGGFGHNAEMRRRYSGDQPNEGQWSIANAGDTGEVLHTAMRLGAKTDLLDEAWWLPSVFIANGGAAAASLGSGRQRPGAIYVDSTGRRFCNESNSYVEVGKAMYANKAVPCWMVFDEGYIGRYISGANPFRHRRMPEELIERGAVLRGDSIADLARQIDVPPNALERTVQRFNGFAAKGLDPDFGRGQSAYNNCLGDPGYRPNAALGPLTQAPYYATRVVPADVGTCGGVITNEHAQVLDRNDRVIDGLYATGNVTATVMGRNYLGAGGSIAYTMVFGYVAARHVAGR</sequence>
<gene>
    <name evidence="11" type="ORF">AWC22_06200</name>
</gene>
<evidence type="ECO:0000256" key="5">
    <source>
        <dbReference type="ARBA" id="ARBA00023221"/>
    </source>
</evidence>
<evidence type="ECO:0000256" key="7">
    <source>
        <dbReference type="ARBA" id="ARBA00061147"/>
    </source>
</evidence>
<evidence type="ECO:0000259" key="10">
    <source>
        <dbReference type="Pfam" id="PF00890"/>
    </source>
</evidence>
<dbReference type="GO" id="GO:0047571">
    <property type="term" value="F:3-oxosteroid 1-dehydrogenase activity"/>
    <property type="evidence" value="ECO:0007669"/>
    <property type="project" value="UniProtKB-EC"/>
</dbReference>
<dbReference type="PANTHER" id="PTHR43400:SF10">
    <property type="entry name" value="3-OXOSTEROID 1-DEHYDROGENASE"/>
    <property type="match status" value="1"/>
</dbReference>
<accession>A0A1X2B6A0</accession>
<keyword evidence="4" id="KW-0560">Oxidoreductase</keyword>
<proteinExistence type="inferred from homology"/>
<feature type="domain" description="FAD-dependent oxidoreductase 2 FAD-binding" evidence="10">
    <location>
        <begin position="10"/>
        <end position="540"/>
    </location>
</feature>
<evidence type="ECO:0000256" key="4">
    <source>
        <dbReference type="ARBA" id="ARBA00023002"/>
    </source>
</evidence>
<dbReference type="RefSeq" id="WP_085253268.1">
    <property type="nucleotide sequence ID" value="NZ_CAJMWJ010000001.1"/>
</dbReference>
<keyword evidence="5" id="KW-0443">Lipid metabolism</keyword>
<dbReference type="PANTHER" id="PTHR43400">
    <property type="entry name" value="FUMARATE REDUCTASE"/>
    <property type="match status" value="1"/>
</dbReference>
<evidence type="ECO:0000256" key="2">
    <source>
        <dbReference type="ARBA" id="ARBA00022630"/>
    </source>
</evidence>
<keyword evidence="12" id="KW-1185">Reference proteome</keyword>
<evidence type="ECO:0000313" key="12">
    <source>
        <dbReference type="Proteomes" id="UP000193087"/>
    </source>
</evidence>
<evidence type="ECO:0000256" key="6">
    <source>
        <dbReference type="ARBA" id="ARBA00051951"/>
    </source>
</evidence>